<dbReference type="Gene3D" id="3.90.950.10">
    <property type="match status" value="1"/>
</dbReference>
<evidence type="ECO:0000313" key="4">
    <source>
        <dbReference type="Proteomes" id="UP000774326"/>
    </source>
</evidence>
<dbReference type="EMBL" id="JAEUBG010005024">
    <property type="protein sequence ID" value="KAH3679009.1"/>
    <property type="molecule type" value="Genomic_DNA"/>
</dbReference>
<evidence type="ECO:0000313" key="3">
    <source>
        <dbReference type="EMBL" id="KAH3679009.1"/>
    </source>
</evidence>
<protein>
    <recommendedName>
        <fullName evidence="5">Maf-like protein</fullName>
    </recommendedName>
</protein>
<dbReference type="SUPFAM" id="SSF52972">
    <property type="entry name" value="ITPase-like"/>
    <property type="match status" value="1"/>
</dbReference>
<keyword evidence="2" id="KW-0378">Hydrolase</keyword>
<dbReference type="PANTHER" id="PTHR43213">
    <property type="entry name" value="BIFUNCTIONAL DTTP/UTP PYROPHOSPHATASE/METHYLTRANSFERASE PROTEIN-RELATED"/>
    <property type="match status" value="1"/>
</dbReference>
<reference evidence="3" key="1">
    <citation type="journal article" date="2021" name="Open Biol.">
        <title>Shared evolutionary footprints suggest mitochondrial oxidative damage underlies multiple complex I losses in fungi.</title>
        <authorList>
            <person name="Schikora-Tamarit M.A."/>
            <person name="Marcet-Houben M."/>
            <person name="Nosek J."/>
            <person name="Gabaldon T."/>
        </authorList>
    </citation>
    <scope>NUCLEOTIDE SEQUENCE</scope>
    <source>
        <strain evidence="3">CBS2887</strain>
    </source>
</reference>
<name>A0A9P8THH9_WICPI</name>
<dbReference type="GO" id="GO:0047429">
    <property type="term" value="F:nucleoside triphosphate diphosphatase activity"/>
    <property type="evidence" value="ECO:0007669"/>
    <property type="project" value="InterPro"/>
</dbReference>
<proteinExistence type="inferred from homology"/>
<dbReference type="InterPro" id="IPR003697">
    <property type="entry name" value="Maf-like"/>
</dbReference>
<comment type="caution">
    <text evidence="3">The sequence shown here is derived from an EMBL/GenBank/DDBJ whole genome shotgun (WGS) entry which is preliminary data.</text>
</comment>
<evidence type="ECO:0000256" key="1">
    <source>
        <dbReference type="ARBA" id="ARBA00001968"/>
    </source>
</evidence>
<comment type="cofactor">
    <cofactor evidence="1">
        <name>a divalent metal cation</name>
        <dbReference type="ChEBI" id="CHEBI:60240"/>
    </cofactor>
</comment>
<accession>A0A9P8THH9</accession>
<evidence type="ECO:0008006" key="5">
    <source>
        <dbReference type="Google" id="ProtNLM"/>
    </source>
</evidence>
<dbReference type="AlphaFoldDB" id="A0A9P8THH9"/>
<dbReference type="OrthoDB" id="10267058at2759"/>
<reference evidence="3" key="2">
    <citation type="submission" date="2021-01" db="EMBL/GenBank/DDBJ databases">
        <authorList>
            <person name="Schikora-Tamarit M.A."/>
        </authorList>
    </citation>
    <scope>NUCLEOTIDE SEQUENCE</scope>
    <source>
        <strain evidence="3">CBS2887</strain>
    </source>
</reference>
<dbReference type="PANTHER" id="PTHR43213:SF5">
    <property type="entry name" value="BIFUNCTIONAL DTTP_UTP PYROPHOSPHATASE_METHYLTRANSFERASE PROTEIN-RELATED"/>
    <property type="match status" value="1"/>
</dbReference>
<dbReference type="HAMAP" id="MF_00528">
    <property type="entry name" value="Maf"/>
    <property type="match status" value="1"/>
</dbReference>
<keyword evidence="4" id="KW-1185">Reference proteome</keyword>
<dbReference type="InterPro" id="IPR029001">
    <property type="entry name" value="ITPase-like_fam"/>
</dbReference>
<organism evidence="3 4">
    <name type="scientific">Wickerhamomyces pijperi</name>
    <name type="common">Yeast</name>
    <name type="synonym">Pichia pijperi</name>
    <dbReference type="NCBI Taxonomy" id="599730"/>
    <lineage>
        <taxon>Eukaryota</taxon>
        <taxon>Fungi</taxon>
        <taxon>Dikarya</taxon>
        <taxon>Ascomycota</taxon>
        <taxon>Saccharomycotina</taxon>
        <taxon>Saccharomycetes</taxon>
        <taxon>Phaffomycetales</taxon>
        <taxon>Wickerhamomycetaceae</taxon>
        <taxon>Wickerhamomyces</taxon>
    </lineage>
</organism>
<dbReference type="Proteomes" id="UP000774326">
    <property type="component" value="Unassembled WGS sequence"/>
</dbReference>
<dbReference type="Pfam" id="PF02545">
    <property type="entry name" value="Maf"/>
    <property type="match status" value="1"/>
</dbReference>
<evidence type="ECO:0000256" key="2">
    <source>
        <dbReference type="ARBA" id="ARBA00022801"/>
    </source>
</evidence>
<dbReference type="PIRSF" id="PIRSF006305">
    <property type="entry name" value="Maf"/>
    <property type="match status" value="1"/>
</dbReference>
<gene>
    <name evidence="3" type="ORF">WICPIJ_008750</name>
</gene>
<sequence length="235" mass="26629">MLKNQNTYSFYLASTSPRRIEILSQILGIEQTLNEPIKGFKLIKPEFDEDLDKSQYTPQTVSTIYHTLHLTIILTLFTQYVEATALHKFKSIDTSTLPLKSIVLSADTIISFQGKVIEKPHCKEDQFVNLCNFIENSQRESLKVITSVIVYDKSNDEMNQFTEITDIIFDDSITQEIVKDYVDSEDGLKVAGGFKIQSIGGVLIKEIKGDYYNVVGLPLNSTFKVLKKIVDGMKL</sequence>